<evidence type="ECO:0000256" key="5">
    <source>
        <dbReference type="SAM" id="MobiDB-lite"/>
    </source>
</evidence>
<feature type="compositionally biased region" description="Low complexity" evidence="5">
    <location>
        <begin position="784"/>
        <end position="815"/>
    </location>
</feature>
<keyword evidence="1" id="KW-0479">Metal-binding</keyword>
<dbReference type="Proteomes" id="UP000695022">
    <property type="component" value="Unplaced"/>
</dbReference>
<evidence type="ECO:0000256" key="4">
    <source>
        <dbReference type="PROSITE-ProRule" id="PRU00175"/>
    </source>
</evidence>
<feature type="domain" description="PHD-type" evidence="6">
    <location>
        <begin position="205"/>
        <end position="255"/>
    </location>
</feature>
<dbReference type="Gene3D" id="3.30.40.10">
    <property type="entry name" value="Zinc/RING finger domain, C3HC4 (zinc finger)"/>
    <property type="match status" value="1"/>
</dbReference>
<evidence type="ECO:0000313" key="9">
    <source>
        <dbReference type="RefSeq" id="XP_014669253.1"/>
    </source>
</evidence>
<feature type="compositionally biased region" description="Low complexity" evidence="5">
    <location>
        <begin position="399"/>
        <end position="411"/>
    </location>
</feature>
<evidence type="ECO:0000256" key="1">
    <source>
        <dbReference type="ARBA" id="ARBA00022723"/>
    </source>
</evidence>
<dbReference type="InterPro" id="IPR013083">
    <property type="entry name" value="Znf_RING/FYVE/PHD"/>
</dbReference>
<keyword evidence="8" id="KW-1185">Reference proteome</keyword>
<feature type="compositionally biased region" description="Low complexity" evidence="5">
    <location>
        <begin position="912"/>
        <end position="924"/>
    </location>
</feature>
<dbReference type="SMART" id="SM00249">
    <property type="entry name" value="PHD"/>
    <property type="match status" value="1"/>
</dbReference>
<feature type="region of interest" description="Disordered" evidence="5">
    <location>
        <begin position="594"/>
        <end position="697"/>
    </location>
</feature>
<feature type="region of interest" description="Disordered" evidence="5">
    <location>
        <begin position="308"/>
        <end position="477"/>
    </location>
</feature>
<dbReference type="PANTHER" id="PTHR12618:SF20">
    <property type="entry name" value="PHD AND RING FINGER DOMAIN-CONTAINING PROTEIN 1"/>
    <property type="match status" value="1"/>
</dbReference>
<dbReference type="InterPro" id="IPR019787">
    <property type="entry name" value="Znf_PHD-finger"/>
</dbReference>
<proteinExistence type="predicted"/>
<evidence type="ECO:0000313" key="8">
    <source>
        <dbReference type="Proteomes" id="UP000695022"/>
    </source>
</evidence>
<dbReference type="InterPro" id="IPR001841">
    <property type="entry name" value="Znf_RING"/>
</dbReference>
<dbReference type="InterPro" id="IPR011011">
    <property type="entry name" value="Znf_FYVE_PHD"/>
</dbReference>
<evidence type="ECO:0000259" key="6">
    <source>
        <dbReference type="PROSITE" id="PS50016"/>
    </source>
</evidence>
<feature type="compositionally biased region" description="Basic and acidic residues" evidence="5">
    <location>
        <begin position="1061"/>
        <end position="1092"/>
    </location>
</feature>
<feature type="compositionally biased region" description="Basic residues" evidence="5">
    <location>
        <begin position="412"/>
        <end position="428"/>
    </location>
</feature>
<dbReference type="PROSITE" id="PS50016">
    <property type="entry name" value="ZF_PHD_2"/>
    <property type="match status" value="1"/>
</dbReference>
<dbReference type="SUPFAM" id="SSF57850">
    <property type="entry name" value="RING/U-box"/>
    <property type="match status" value="1"/>
</dbReference>
<gene>
    <name evidence="9" type="primary">LOC106810416</name>
</gene>
<evidence type="ECO:0000256" key="2">
    <source>
        <dbReference type="ARBA" id="ARBA00022771"/>
    </source>
</evidence>
<dbReference type="PANTHER" id="PTHR12618">
    <property type="entry name" value="PHD AND RING FINGER DOMAIN-CONTAINING PROTEIN 1"/>
    <property type="match status" value="1"/>
</dbReference>
<feature type="region of interest" description="Disordered" evidence="5">
    <location>
        <begin position="711"/>
        <end position="1043"/>
    </location>
</feature>
<keyword evidence="2 4" id="KW-0863">Zinc-finger</keyword>
<dbReference type="Pfam" id="PF13639">
    <property type="entry name" value="zf-RING_2"/>
    <property type="match status" value="1"/>
</dbReference>
<dbReference type="PROSITE" id="PS50089">
    <property type="entry name" value="ZF_RING_2"/>
    <property type="match status" value="1"/>
</dbReference>
<name>A0ABM1EAN2_PRICU</name>
<dbReference type="Pfam" id="PF23030">
    <property type="entry name" value="SCAF11-like_C"/>
    <property type="match status" value="1"/>
</dbReference>
<feature type="compositionally biased region" description="Basic and acidic residues" evidence="5">
    <location>
        <begin position="531"/>
        <end position="545"/>
    </location>
</feature>
<dbReference type="InterPro" id="IPR057031">
    <property type="entry name" value="SFR19-like_C"/>
</dbReference>
<accession>A0ABM1EAN2</accession>
<dbReference type="RefSeq" id="XP_014669253.1">
    <property type="nucleotide sequence ID" value="XM_014813767.1"/>
</dbReference>
<dbReference type="PROSITE" id="PS00518">
    <property type="entry name" value="ZF_RING_1"/>
    <property type="match status" value="1"/>
</dbReference>
<feature type="compositionally biased region" description="Basic residues" evidence="5">
    <location>
        <begin position="359"/>
        <end position="398"/>
    </location>
</feature>
<feature type="compositionally biased region" description="Pro residues" evidence="5">
    <location>
        <begin position="892"/>
        <end position="911"/>
    </location>
</feature>
<protein>
    <submittedName>
        <fullName evidence="9">PHD and RING finger domain-containing protein 1-like</fullName>
    </submittedName>
</protein>
<feature type="compositionally biased region" description="Basic and acidic residues" evidence="5">
    <location>
        <begin position="40"/>
        <end position="52"/>
    </location>
</feature>
<dbReference type="GeneID" id="106810416"/>
<dbReference type="Gene3D" id="2.30.30.1150">
    <property type="match status" value="1"/>
</dbReference>
<feature type="compositionally biased region" description="Basic and acidic residues" evidence="5">
    <location>
        <begin position="861"/>
        <end position="878"/>
    </location>
</feature>
<dbReference type="InterPro" id="IPR019786">
    <property type="entry name" value="Zinc_finger_PHD-type_CS"/>
</dbReference>
<feature type="compositionally biased region" description="Basic and acidic residues" evidence="5">
    <location>
        <begin position="641"/>
        <end position="671"/>
    </location>
</feature>
<feature type="compositionally biased region" description="Acidic residues" evidence="5">
    <location>
        <begin position="53"/>
        <end position="86"/>
    </location>
</feature>
<feature type="domain" description="RING-type" evidence="7">
    <location>
        <begin position="128"/>
        <end position="169"/>
    </location>
</feature>
<feature type="compositionally biased region" description="Basic and acidic residues" evidence="5">
    <location>
        <begin position="594"/>
        <end position="618"/>
    </location>
</feature>
<feature type="compositionally biased region" description="Acidic residues" evidence="5">
    <location>
        <begin position="315"/>
        <end position="332"/>
    </location>
</feature>
<feature type="region of interest" description="Disordered" evidence="5">
    <location>
        <begin position="1059"/>
        <end position="1092"/>
    </location>
</feature>
<organism evidence="8 9">
    <name type="scientific">Priapulus caudatus</name>
    <name type="common">Priapulid worm</name>
    <dbReference type="NCBI Taxonomy" id="37621"/>
    <lineage>
        <taxon>Eukaryota</taxon>
        <taxon>Metazoa</taxon>
        <taxon>Ecdysozoa</taxon>
        <taxon>Scalidophora</taxon>
        <taxon>Priapulida</taxon>
        <taxon>Priapulimorpha</taxon>
        <taxon>Priapulimorphida</taxon>
        <taxon>Priapulidae</taxon>
        <taxon>Priapulus</taxon>
    </lineage>
</organism>
<feature type="region of interest" description="Disordered" evidence="5">
    <location>
        <begin position="268"/>
        <end position="290"/>
    </location>
</feature>
<evidence type="ECO:0000256" key="3">
    <source>
        <dbReference type="ARBA" id="ARBA00022833"/>
    </source>
</evidence>
<feature type="region of interest" description="Disordered" evidence="5">
    <location>
        <begin position="1222"/>
        <end position="1250"/>
    </location>
</feature>
<feature type="compositionally biased region" description="Low complexity" evidence="5">
    <location>
        <begin position="944"/>
        <end position="956"/>
    </location>
</feature>
<dbReference type="PROSITE" id="PS01359">
    <property type="entry name" value="ZF_PHD_1"/>
    <property type="match status" value="1"/>
</dbReference>
<dbReference type="CDD" id="cd15536">
    <property type="entry name" value="PHD_PHRF1"/>
    <property type="match status" value="1"/>
</dbReference>
<feature type="compositionally biased region" description="Pro residues" evidence="5">
    <location>
        <begin position="925"/>
        <end position="938"/>
    </location>
</feature>
<dbReference type="CDD" id="cd16635">
    <property type="entry name" value="mRING-HC-C3HC3D_PHRF1"/>
    <property type="match status" value="1"/>
</dbReference>
<feature type="compositionally biased region" description="Gly residues" evidence="5">
    <location>
        <begin position="731"/>
        <end position="740"/>
    </location>
</feature>
<dbReference type="InterPro" id="IPR001965">
    <property type="entry name" value="Znf_PHD"/>
</dbReference>
<reference evidence="9" key="1">
    <citation type="submission" date="2025-08" db="UniProtKB">
        <authorList>
            <consortium name="RefSeq"/>
        </authorList>
    </citation>
    <scope>IDENTIFICATION</scope>
</reference>
<feature type="compositionally biased region" description="Acidic residues" evidence="5">
    <location>
        <begin position="619"/>
        <end position="635"/>
    </location>
</feature>
<sequence length="1250" mass="137554">MSSDNHLAHKKRCRVIESDSDDECEDAGEDGQTESPPDVGGDRAEDKDKGPETEEESSDNSEDEEAESGSEEEDEIEDDDEDEGEESGNGSEKEEADTVTTPHNAKKPWVMSEGSSESESGGEEVDRCPVCLRRFRSQDIGTPESCDHSFCLECIEEWSKNLNTCPVDRQVFHLIFARHSLNGPIFKKITVKDRQAADPEEDEDPTYCELCGRCDREDRLLLCDGCDLGYHLECLDPPLATVPLDEWFCGDCLDAGRREDVSCDEEEEVAARGRRGGDGGTQAVPRTRLSERVRTRIVERRVQEGSVRIIQGEIYDPEDDDDDDEEEDDDEKYEIYVPGKDECNSTPTTSAGISAVAKPKPKPKATRRKKRSTGRKRKTTKKRKTTRRRKRTTKKKKTQSSAKSSSTSTARSARKKPKRRRRKRKVKRGRVDKEKLRMLRNTVKRRIASRLGLAKPPAGRSIPMVRRPASRTLDNQRGDIGVEPLHILGKRDELGFSDHWYVVSLTTGPHPRQERRARLLRSLEKRRKKDRGVGAELSERKDGKKLYSIPARRREAELEMILQARTEKELVAKEQREEAEKLAAIAQRAEEKFLRRQQEKEQQLERERREAAEKAARSEEEEERVSDGDEEEEDAVAGGDQDSRSLADRRVEELSRRLAERRREEKLEKGNRFVTAENLIDPDGMPGKDTGSYDFPDAKNIHIMCDFRETREKSSAAATESQKRGAASRPGAGGGGGGGGELKEDGEVSPTDSQPTPVFDENDDSCSPLAVAAGKARVGGGGDAKAYVAAAKASVSSSSATSSSASSPAHGDSPSQNHRTAAKTAAAAPEKSPEYDPFQPTQSPDSSSERNADGVIQSSKGDGKTSDDKAEYGSRLEKSINQSPAKELPDGVPFPPSSVPPLAPPFAPSNLPPSLLSVPPALNLLPPPFLFSVPPPSLPSGVRPSAAAPPAAGFHPPCFPPPPIDLLAATSDTDSSPSSSPRNLLAKPGGAEPPAMTPLDQRLQDAWKTVDALPSALLESPARKKEGAPSWPGENLDPAGIPQKNDLLKMIEAATQVFERNTAEGGKDRPGILKKSKLGDSEKQNGETGPDMDRIADMELEATLRQPPVAKQPSPELIAIVEGKQDAQVAAWHGGAAAAGNSRETYLKKRLRQERVIEEVKVALKPFYNRREIDKEEYKEIMRRAVPKVCHNKLGEINPAKIHDLVAGYIVKTKQLRKHEIKKALGLSGPSKERSSAKSKSHKKHSTALR</sequence>
<evidence type="ECO:0000259" key="7">
    <source>
        <dbReference type="PROSITE" id="PS50089"/>
    </source>
</evidence>
<keyword evidence="3" id="KW-0862">Zinc</keyword>
<feature type="compositionally biased region" description="Acidic residues" evidence="5">
    <location>
        <begin position="18"/>
        <end position="32"/>
    </location>
</feature>
<dbReference type="SUPFAM" id="SSF57903">
    <property type="entry name" value="FYVE/PHD zinc finger"/>
    <property type="match status" value="1"/>
</dbReference>
<feature type="compositionally biased region" description="Basic residues" evidence="5">
    <location>
        <begin position="1237"/>
        <end position="1250"/>
    </location>
</feature>
<feature type="region of interest" description="Disordered" evidence="5">
    <location>
        <begin position="525"/>
        <end position="545"/>
    </location>
</feature>
<feature type="compositionally biased region" description="Low complexity" evidence="5">
    <location>
        <begin position="968"/>
        <end position="981"/>
    </location>
</feature>
<dbReference type="Pfam" id="PF00628">
    <property type="entry name" value="PHD"/>
    <property type="match status" value="1"/>
</dbReference>
<dbReference type="SMART" id="SM00184">
    <property type="entry name" value="RING"/>
    <property type="match status" value="1"/>
</dbReference>
<dbReference type="InterPro" id="IPR047157">
    <property type="entry name" value="PHRF1/Atg35"/>
</dbReference>
<dbReference type="InterPro" id="IPR017907">
    <property type="entry name" value="Znf_RING_CS"/>
</dbReference>
<feature type="region of interest" description="Disordered" evidence="5">
    <location>
        <begin position="1"/>
        <end position="123"/>
    </location>
</feature>